<dbReference type="RefSeq" id="WP_319943055.1">
    <property type="nucleotide sequence ID" value="NZ_WEGI01000006.1"/>
</dbReference>
<evidence type="ECO:0008006" key="3">
    <source>
        <dbReference type="Google" id="ProtNLM"/>
    </source>
</evidence>
<dbReference type="Proteomes" id="UP000431401">
    <property type="component" value="Unassembled WGS sequence"/>
</dbReference>
<dbReference type="AlphaFoldDB" id="A0A7K0DPG1"/>
<dbReference type="Pfam" id="PF26520">
    <property type="entry name" value="MftB_chaperone"/>
    <property type="match status" value="1"/>
</dbReference>
<proteinExistence type="predicted"/>
<dbReference type="NCBIfam" id="TIGR03967">
    <property type="entry name" value="mycofact_MftB"/>
    <property type="match status" value="1"/>
</dbReference>
<dbReference type="InterPro" id="IPR023850">
    <property type="entry name" value="MftB"/>
</dbReference>
<sequence>MSTDLDAAAGAAPAAPAPFDLEAAWQVSELVSIRPERFGAMLYHFGNRRLSFLKNRTLFTVLQGLAESATARDACLAAGLTEADLPVYRTALAALAASDMIRERTDPQ</sequence>
<dbReference type="EMBL" id="WEGI01000006">
    <property type="protein sequence ID" value="MQY27609.1"/>
    <property type="molecule type" value="Genomic_DNA"/>
</dbReference>
<gene>
    <name evidence="1" type="ORF">NRB56_31920</name>
</gene>
<organism evidence="1 2">
    <name type="scientific">Nocardia aurantia</name>
    <dbReference type="NCBI Taxonomy" id="2585199"/>
    <lineage>
        <taxon>Bacteria</taxon>
        <taxon>Bacillati</taxon>
        <taxon>Actinomycetota</taxon>
        <taxon>Actinomycetes</taxon>
        <taxon>Mycobacteriales</taxon>
        <taxon>Nocardiaceae</taxon>
        <taxon>Nocardia</taxon>
    </lineage>
</organism>
<keyword evidence="2" id="KW-1185">Reference proteome</keyword>
<comment type="caution">
    <text evidence="1">The sequence shown here is derived from an EMBL/GenBank/DDBJ whole genome shotgun (WGS) entry which is preliminary data.</text>
</comment>
<accession>A0A7K0DPG1</accession>
<reference evidence="1 2" key="1">
    <citation type="submission" date="2019-10" db="EMBL/GenBank/DDBJ databases">
        <title>Nocardia macrotermitis sp. nov. and Nocardia aurantia sp. nov., isolated from the gut of fungus growing-termite Macrotermes natalensis.</title>
        <authorList>
            <person name="Benndorf R."/>
            <person name="Schwitalla J."/>
            <person name="Martin K."/>
            <person name="De Beer W."/>
            <person name="Kaster A.-K."/>
            <person name="Vollmers J."/>
            <person name="Poulsen M."/>
            <person name="Beemelmanns C."/>
        </authorList>
    </citation>
    <scope>NUCLEOTIDE SEQUENCE [LARGE SCALE GENOMIC DNA]</scope>
    <source>
        <strain evidence="1 2">RB56</strain>
    </source>
</reference>
<evidence type="ECO:0000313" key="2">
    <source>
        <dbReference type="Proteomes" id="UP000431401"/>
    </source>
</evidence>
<evidence type="ECO:0000313" key="1">
    <source>
        <dbReference type="EMBL" id="MQY27609.1"/>
    </source>
</evidence>
<protein>
    <recommendedName>
        <fullName evidence="3">Mycofactocin biosynthesis chaperone MftB</fullName>
    </recommendedName>
</protein>
<name>A0A7K0DPG1_9NOCA</name>